<evidence type="ECO:0000256" key="5">
    <source>
        <dbReference type="ARBA" id="ARBA00022989"/>
    </source>
</evidence>
<dbReference type="SUPFAM" id="SSF52540">
    <property type="entry name" value="P-loop containing nucleoside triphosphate hydrolases"/>
    <property type="match status" value="1"/>
</dbReference>
<dbReference type="InterPro" id="IPR003593">
    <property type="entry name" value="AAA+_ATPase"/>
</dbReference>
<dbReference type="Pfam" id="PF00005">
    <property type="entry name" value="ABC_tran"/>
    <property type="match status" value="1"/>
</dbReference>
<organism evidence="10 11">
    <name type="scientific">Streptomyces zhihengii</name>
    <dbReference type="NCBI Taxonomy" id="1818004"/>
    <lineage>
        <taxon>Bacteria</taxon>
        <taxon>Bacillati</taxon>
        <taxon>Actinomycetota</taxon>
        <taxon>Actinomycetes</taxon>
        <taxon>Kitasatosporales</taxon>
        <taxon>Streptomycetaceae</taxon>
        <taxon>Streptomyces</taxon>
    </lineage>
</organism>
<dbReference type="PROSITE" id="PS50893">
    <property type="entry name" value="ABC_TRANSPORTER_2"/>
    <property type="match status" value="1"/>
</dbReference>
<evidence type="ECO:0000259" key="8">
    <source>
        <dbReference type="PROSITE" id="PS50893"/>
    </source>
</evidence>
<dbReference type="CDD" id="cd07346">
    <property type="entry name" value="ABC_6TM_exporters"/>
    <property type="match status" value="1"/>
</dbReference>
<evidence type="ECO:0000256" key="2">
    <source>
        <dbReference type="ARBA" id="ARBA00022692"/>
    </source>
</evidence>
<dbReference type="Gene3D" id="1.20.1560.10">
    <property type="entry name" value="ABC transporter type 1, transmembrane domain"/>
    <property type="match status" value="1"/>
</dbReference>
<keyword evidence="11" id="KW-1185">Reference proteome</keyword>
<keyword evidence="2 7" id="KW-0812">Transmembrane</keyword>
<dbReference type="Gene3D" id="3.40.50.300">
    <property type="entry name" value="P-loop containing nucleotide triphosphate hydrolases"/>
    <property type="match status" value="1"/>
</dbReference>
<dbReference type="PROSITE" id="PS50929">
    <property type="entry name" value="ABC_TM1F"/>
    <property type="match status" value="1"/>
</dbReference>
<dbReference type="InterPro" id="IPR036640">
    <property type="entry name" value="ABC1_TM_sf"/>
</dbReference>
<evidence type="ECO:0000313" key="10">
    <source>
        <dbReference type="EMBL" id="MBM9618773.1"/>
    </source>
</evidence>
<name>A0ABS2UN33_9ACTN</name>
<feature type="domain" description="ABC transporter" evidence="8">
    <location>
        <begin position="321"/>
        <end position="555"/>
    </location>
</feature>
<feature type="transmembrane region" description="Helical" evidence="7">
    <location>
        <begin position="147"/>
        <end position="167"/>
    </location>
</feature>
<proteinExistence type="predicted"/>
<evidence type="ECO:0000256" key="4">
    <source>
        <dbReference type="ARBA" id="ARBA00022840"/>
    </source>
</evidence>
<dbReference type="Pfam" id="PF00664">
    <property type="entry name" value="ABC_membrane"/>
    <property type="match status" value="1"/>
</dbReference>
<feature type="transmembrane region" description="Helical" evidence="7">
    <location>
        <begin position="47"/>
        <end position="67"/>
    </location>
</feature>
<dbReference type="SUPFAM" id="SSF90123">
    <property type="entry name" value="ABC transporter transmembrane region"/>
    <property type="match status" value="1"/>
</dbReference>
<evidence type="ECO:0000256" key="3">
    <source>
        <dbReference type="ARBA" id="ARBA00022741"/>
    </source>
</evidence>
<reference evidence="10 11" key="1">
    <citation type="journal article" date="2016" name="Arch. Microbiol.">
        <title>Streptomyces zhihengii sp. nov., isolated from rhizospheric soil of Psammosilene tunicoides.</title>
        <authorList>
            <person name="Huang M.J."/>
            <person name="Fei J.J."/>
            <person name="Salam N."/>
            <person name="Kim C.J."/>
            <person name="Hozzein W.N."/>
            <person name="Xiao M."/>
            <person name="Huang H.Q."/>
            <person name="Li W.J."/>
        </authorList>
    </citation>
    <scope>NUCLEOTIDE SEQUENCE [LARGE SCALE GENOMIC DNA]</scope>
    <source>
        <strain evidence="10 11">YIM T102</strain>
    </source>
</reference>
<evidence type="ECO:0000313" key="11">
    <source>
        <dbReference type="Proteomes" id="UP000664109"/>
    </source>
</evidence>
<feature type="transmembrane region" description="Helical" evidence="7">
    <location>
        <begin position="116"/>
        <end position="141"/>
    </location>
</feature>
<accession>A0ABS2UN33</accession>
<protein>
    <submittedName>
        <fullName evidence="10">ABC transporter ATP-binding protein</fullName>
    </submittedName>
</protein>
<comment type="subcellular location">
    <subcellularLocation>
        <location evidence="1">Cell membrane</location>
        <topology evidence="1">Multi-pass membrane protein</topology>
    </subcellularLocation>
</comment>
<keyword evidence="6 7" id="KW-0472">Membrane</keyword>
<dbReference type="PANTHER" id="PTHR43394:SF1">
    <property type="entry name" value="ATP-BINDING CASSETTE SUB-FAMILY B MEMBER 10, MITOCHONDRIAL"/>
    <property type="match status" value="1"/>
</dbReference>
<sequence length="560" mass="58327">MADRWAMAGIVLLTSLAAVAGLAGPWLLGRIVTLLEAGEATTGSVDRLALAAVVCALVQLVLTRFSLRGSHRFGERALARLREDTVDRALALPPSVVARTGTGDLTIRAAMDVTTVATTLCVAVPEVAVAVAQILFVYAAVLLLDPLLGLWALTALPLVWGSVRWYLARARAAYLAEGEASSDAAGSVSATAEGARTVEVFGLAARRVAEADRAIGASYGAVRRTLFLRSVLFPVNEFAHVLPVATTLLAGGWAHLDGRTALGTVVTGSLYMWQLTDPFDRLLMWAEQFQRSGAALARIEGVALAAAEPVPGVAQPADDRIEMSGVHFAYAGGRDVLTDVHLRVHPGERLAIVGPSGAGKTTIGRLLAGVDRPRAGGVRLGGVPVADLAAAGELGGRVVLVTQEHHVFLGTLRDNLTIAAPRAGDDELRAALALVGAGWAADLPEGLGTPLGPGGTRLDPAQAQQLSLARVVLADPHTLILDEATALLDPATAREAERAMAAVRADRTVVAIAHRLQTAHDADRVAVVDGGRVVELGTHDELVASGGRYAALWRSWHGGA</sequence>
<dbReference type="SMART" id="SM00382">
    <property type="entry name" value="AAA"/>
    <property type="match status" value="1"/>
</dbReference>
<feature type="domain" description="ABC transmembrane type-1" evidence="9">
    <location>
        <begin position="8"/>
        <end position="291"/>
    </location>
</feature>
<evidence type="ECO:0000259" key="9">
    <source>
        <dbReference type="PROSITE" id="PS50929"/>
    </source>
</evidence>
<dbReference type="InterPro" id="IPR027417">
    <property type="entry name" value="P-loop_NTPase"/>
</dbReference>
<dbReference type="GO" id="GO:0005524">
    <property type="term" value="F:ATP binding"/>
    <property type="evidence" value="ECO:0007669"/>
    <property type="project" value="UniProtKB-KW"/>
</dbReference>
<keyword evidence="4 10" id="KW-0067">ATP-binding</keyword>
<dbReference type="InterPro" id="IPR039421">
    <property type="entry name" value="Type_1_exporter"/>
</dbReference>
<comment type="caution">
    <text evidence="10">The sequence shown here is derived from an EMBL/GenBank/DDBJ whole genome shotgun (WGS) entry which is preliminary data.</text>
</comment>
<evidence type="ECO:0000256" key="6">
    <source>
        <dbReference type="ARBA" id="ARBA00023136"/>
    </source>
</evidence>
<dbReference type="InterPro" id="IPR011527">
    <property type="entry name" value="ABC1_TM_dom"/>
</dbReference>
<dbReference type="InterPro" id="IPR003439">
    <property type="entry name" value="ABC_transporter-like_ATP-bd"/>
</dbReference>
<dbReference type="PANTHER" id="PTHR43394">
    <property type="entry name" value="ATP-DEPENDENT PERMEASE MDL1, MITOCHONDRIAL"/>
    <property type="match status" value="1"/>
</dbReference>
<dbReference type="EMBL" id="JAFEJA010000001">
    <property type="protein sequence ID" value="MBM9618773.1"/>
    <property type="molecule type" value="Genomic_DNA"/>
</dbReference>
<gene>
    <name evidence="10" type="ORF">JE024_08400</name>
</gene>
<keyword evidence="3" id="KW-0547">Nucleotide-binding</keyword>
<evidence type="ECO:0000256" key="7">
    <source>
        <dbReference type="SAM" id="Phobius"/>
    </source>
</evidence>
<evidence type="ECO:0000256" key="1">
    <source>
        <dbReference type="ARBA" id="ARBA00004651"/>
    </source>
</evidence>
<dbReference type="Proteomes" id="UP000664109">
    <property type="component" value="Unassembled WGS sequence"/>
</dbReference>
<keyword evidence="5 7" id="KW-1133">Transmembrane helix</keyword>